<keyword evidence="4" id="KW-0238">DNA-binding</keyword>
<dbReference type="CDD" id="cd17536">
    <property type="entry name" value="REC_YesN-like"/>
    <property type="match status" value="1"/>
</dbReference>
<evidence type="ECO:0000256" key="5">
    <source>
        <dbReference type="ARBA" id="ARBA00023163"/>
    </source>
</evidence>
<evidence type="ECO:0000256" key="1">
    <source>
        <dbReference type="ARBA" id="ARBA00022553"/>
    </source>
</evidence>
<dbReference type="EMBL" id="FPHE01000134">
    <property type="protein sequence ID" value="SFV64612.1"/>
    <property type="molecule type" value="Genomic_DNA"/>
</dbReference>
<dbReference type="GO" id="GO:0000976">
    <property type="term" value="F:transcription cis-regulatory region binding"/>
    <property type="evidence" value="ECO:0007669"/>
    <property type="project" value="TreeGrafter"/>
</dbReference>
<dbReference type="SMART" id="SM00862">
    <property type="entry name" value="Trans_reg_C"/>
    <property type="match status" value="1"/>
</dbReference>
<keyword evidence="2" id="KW-0902">Two-component regulatory system</keyword>
<evidence type="ECO:0000259" key="7">
    <source>
        <dbReference type="PROSITE" id="PS51755"/>
    </source>
</evidence>
<dbReference type="PANTHER" id="PTHR48111">
    <property type="entry name" value="REGULATOR OF RPOS"/>
    <property type="match status" value="1"/>
</dbReference>
<dbReference type="Pfam" id="PF00072">
    <property type="entry name" value="Response_reg"/>
    <property type="match status" value="1"/>
</dbReference>
<sequence>MYNNLKNIKILLAEDEKRLATFMQSAIGDFCESFSVVYNGEEGLKAYKEIKPDIVITDIMMPKMNGLDMSRAIRKINPNQIIVILSAYSETDKLLTAIDLEIKKYFIKPFDPDELLDYLCEVIGKLEIKKIISSTENYIFNTKTKKLYRGDEVIQLTKREIDFIELLINQSDNFIDDETIKRELWNEKNVSDDRVRTFIRRLRQKTSKELIKNVSGQGYTLS</sequence>
<dbReference type="CDD" id="cd00383">
    <property type="entry name" value="trans_reg_C"/>
    <property type="match status" value="1"/>
</dbReference>
<dbReference type="GO" id="GO:0032993">
    <property type="term" value="C:protein-DNA complex"/>
    <property type="evidence" value="ECO:0007669"/>
    <property type="project" value="TreeGrafter"/>
</dbReference>
<organism evidence="8">
    <name type="scientific">hydrothermal vent metagenome</name>
    <dbReference type="NCBI Taxonomy" id="652676"/>
    <lineage>
        <taxon>unclassified sequences</taxon>
        <taxon>metagenomes</taxon>
        <taxon>ecological metagenomes</taxon>
    </lineage>
</organism>
<dbReference type="AlphaFoldDB" id="A0A1W1CFW5"/>
<proteinExistence type="predicted"/>
<keyword evidence="1" id="KW-0597">Phosphoprotein</keyword>
<dbReference type="InterPro" id="IPR001789">
    <property type="entry name" value="Sig_transdc_resp-reg_receiver"/>
</dbReference>
<dbReference type="Gene3D" id="3.40.50.2300">
    <property type="match status" value="1"/>
</dbReference>
<dbReference type="SUPFAM" id="SSF52172">
    <property type="entry name" value="CheY-like"/>
    <property type="match status" value="1"/>
</dbReference>
<reference evidence="8" key="1">
    <citation type="submission" date="2016-10" db="EMBL/GenBank/DDBJ databases">
        <authorList>
            <person name="de Groot N.N."/>
        </authorList>
    </citation>
    <scope>NUCLEOTIDE SEQUENCE</scope>
</reference>
<evidence type="ECO:0000256" key="3">
    <source>
        <dbReference type="ARBA" id="ARBA00023015"/>
    </source>
</evidence>
<dbReference type="GO" id="GO:0005829">
    <property type="term" value="C:cytosol"/>
    <property type="evidence" value="ECO:0007669"/>
    <property type="project" value="TreeGrafter"/>
</dbReference>
<dbReference type="PROSITE" id="PS51755">
    <property type="entry name" value="OMPR_PHOB"/>
    <property type="match status" value="1"/>
</dbReference>
<keyword evidence="5" id="KW-0804">Transcription</keyword>
<feature type="domain" description="OmpR/PhoB-type" evidence="7">
    <location>
        <begin position="129"/>
        <end position="222"/>
    </location>
</feature>
<dbReference type="Pfam" id="PF00486">
    <property type="entry name" value="Trans_reg_C"/>
    <property type="match status" value="1"/>
</dbReference>
<dbReference type="InterPro" id="IPR001867">
    <property type="entry name" value="OmpR/PhoB-type_DNA-bd"/>
</dbReference>
<evidence type="ECO:0000313" key="8">
    <source>
        <dbReference type="EMBL" id="SFV64612.1"/>
    </source>
</evidence>
<accession>A0A1W1CFW5</accession>
<evidence type="ECO:0000256" key="4">
    <source>
        <dbReference type="ARBA" id="ARBA00023125"/>
    </source>
</evidence>
<evidence type="ECO:0000256" key="2">
    <source>
        <dbReference type="ARBA" id="ARBA00023012"/>
    </source>
</evidence>
<dbReference type="PROSITE" id="PS50110">
    <property type="entry name" value="RESPONSE_REGULATORY"/>
    <property type="match status" value="1"/>
</dbReference>
<dbReference type="GO" id="GO:0000156">
    <property type="term" value="F:phosphorelay response regulator activity"/>
    <property type="evidence" value="ECO:0007669"/>
    <property type="project" value="TreeGrafter"/>
</dbReference>
<dbReference type="SMART" id="SM00448">
    <property type="entry name" value="REC"/>
    <property type="match status" value="1"/>
</dbReference>
<name>A0A1W1CFW5_9ZZZZ</name>
<dbReference type="InterPro" id="IPR011006">
    <property type="entry name" value="CheY-like_superfamily"/>
</dbReference>
<dbReference type="InterPro" id="IPR036388">
    <property type="entry name" value="WH-like_DNA-bd_sf"/>
</dbReference>
<evidence type="ECO:0000259" key="6">
    <source>
        <dbReference type="PROSITE" id="PS50110"/>
    </source>
</evidence>
<keyword evidence="3" id="KW-0805">Transcription regulation</keyword>
<dbReference type="GO" id="GO:0006355">
    <property type="term" value="P:regulation of DNA-templated transcription"/>
    <property type="evidence" value="ECO:0007669"/>
    <property type="project" value="InterPro"/>
</dbReference>
<protein>
    <submittedName>
        <fullName evidence="8">Putative two-component response regulator</fullName>
    </submittedName>
</protein>
<feature type="domain" description="Response regulatory" evidence="6">
    <location>
        <begin position="9"/>
        <end position="123"/>
    </location>
</feature>
<dbReference type="PANTHER" id="PTHR48111:SF1">
    <property type="entry name" value="TWO-COMPONENT RESPONSE REGULATOR ORR33"/>
    <property type="match status" value="1"/>
</dbReference>
<dbReference type="InterPro" id="IPR039420">
    <property type="entry name" value="WalR-like"/>
</dbReference>
<dbReference type="Gene3D" id="1.10.10.10">
    <property type="entry name" value="Winged helix-like DNA-binding domain superfamily/Winged helix DNA-binding domain"/>
    <property type="match status" value="1"/>
</dbReference>
<gene>
    <name evidence="8" type="ORF">MNB_SV-12-1160</name>
</gene>